<reference evidence="1" key="1">
    <citation type="submission" date="2022-08" db="EMBL/GenBank/DDBJ databases">
        <title>Genome sequencing of akame (Lates japonicus).</title>
        <authorList>
            <person name="Hashiguchi Y."/>
            <person name="Takahashi H."/>
        </authorList>
    </citation>
    <scope>NUCLEOTIDE SEQUENCE</scope>
    <source>
        <strain evidence="1">Kochi</strain>
    </source>
</reference>
<evidence type="ECO:0000313" key="2">
    <source>
        <dbReference type="Proteomes" id="UP001279410"/>
    </source>
</evidence>
<dbReference type="AlphaFoldDB" id="A0AAD3MZV6"/>
<dbReference type="EMBL" id="BRZM01000060">
    <property type="protein sequence ID" value="GLD63248.1"/>
    <property type="molecule type" value="Genomic_DNA"/>
</dbReference>
<protein>
    <submittedName>
        <fullName evidence="1">General transcription factor IIH subunit 4</fullName>
    </submittedName>
</protein>
<gene>
    <name evidence="1" type="ORF">AKAME5_001488500</name>
</gene>
<comment type="caution">
    <text evidence="1">The sequence shown here is derived from an EMBL/GenBank/DDBJ whole genome shotgun (WGS) entry which is preliminary data.</text>
</comment>
<proteinExistence type="predicted"/>
<dbReference type="Gene3D" id="3.30.70.2610">
    <property type="match status" value="1"/>
</dbReference>
<name>A0AAD3MZV6_LATJO</name>
<keyword evidence="2" id="KW-1185">Reference proteome</keyword>
<sequence length="103" mass="11577">MYALTGAGKNRLSVSAWLDLAFKHHRSGGHMKPLTFCSTCELTTSRGSANHNMTDDVELRPPQFTEAGLGCLVWQDVAHRVMVVTPQGHSEVKRFWKRQKSHT</sequence>
<evidence type="ECO:0000313" key="1">
    <source>
        <dbReference type="EMBL" id="GLD63248.1"/>
    </source>
</evidence>
<organism evidence="1 2">
    <name type="scientific">Lates japonicus</name>
    <name type="common">Japanese lates</name>
    <dbReference type="NCBI Taxonomy" id="270547"/>
    <lineage>
        <taxon>Eukaryota</taxon>
        <taxon>Metazoa</taxon>
        <taxon>Chordata</taxon>
        <taxon>Craniata</taxon>
        <taxon>Vertebrata</taxon>
        <taxon>Euteleostomi</taxon>
        <taxon>Actinopterygii</taxon>
        <taxon>Neopterygii</taxon>
        <taxon>Teleostei</taxon>
        <taxon>Neoteleostei</taxon>
        <taxon>Acanthomorphata</taxon>
        <taxon>Carangaria</taxon>
        <taxon>Carangaria incertae sedis</taxon>
        <taxon>Centropomidae</taxon>
        <taxon>Lates</taxon>
    </lineage>
</organism>
<accession>A0AAD3MZV6</accession>
<dbReference type="Proteomes" id="UP001279410">
    <property type="component" value="Unassembled WGS sequence"/>
</dbReference>